<dbReference type="Pfam" id="PF03235">
    <property type="entry name" value="GmrSD_N"/>
    <property type="match status" value="1"/>
</dbReference>
<accession>A0A1I2TY45</accession>
<evidence type="ECO:0000259" key="2">
    <source>
        <dbReference type="Pfam" id="PF25202"/>
    </source>
</evidence>
<dbReference type="STRING" id="1045558.SAMN05216175_11115"/>
<protein>
    <submittedName>
        <fullName evidence="3">Uncharacterized protein</fullName>
    </submittedName>
</protein>
<dbReference type="AlphaFoldDB" id="A0A1I2TY45"/>
<proteinExistence type="predicted"/>
<dbReference type="RefSeq" id="WP_090728879.1">
    <property type="nucleotide sequence ID" value="NZ_FOOU01000011.1"/>
</dbReference>
<dbReference type="PANTHER" id="PTHR35149">
    <property type="entry name" value="SLL5132 PROTEIN"/>
    <property type="match status" value="1"/>
</dbReference>
<dbReference type="OrthoDB" id="9798761at2"/>
<dbReference type="PANTHER" id="PTHR35149:SF2">
    <property type="entry name" value="DUF262 DOMAIN-CONTAINING PROTEIN"/>
    <property type="match status" value="1"/>
</dbReference>
<organism evidence="3 4">
    <name type="scientific">Neptunomonas qingdaonensis</name>
    <dbReference type="NCBI Taxonomy" id="1045558"/>
    <lineage>
        <taxon>Bacteria</taxon>
        <taxon>Pseudomonadati</taxon>
        <taxon>Pseudomonadota</taxon>
        <taxon>Gammaproteobacteria</taxon>
        <taxon>Oceanospirillales</taxon>
        <taxon>Oceanospirillaceae</taxon>
        <taxon>Neptunomonas</taxon>
    </lineage>
</organism>
<evidence type="ECO:0000313" key="4">
    <source>
        <dbReference type="Proteomes" id="UP000198623"/>
    </source>
</evidence>
<dbReference type="InterPro" id="IPR004919">
    <property type="entry name" value="GmrSD_N"/>
</dbReference>
<feature type="domain" description="GmrSD restriction endonucleases N-terminal" evidence="1">
    <location>
        <begin position="19"/>
        <end position="180"/>
    </location>
</feature>
<evidence type="ECO:0000259" key="1">
    <source>
        <dbReference type="Pfam" id="PF03235"/>
    </source>
</evidence>
<reference evidence="4" key="1">
    <citation type="submission" date="2016-10" db="EMBL/GenBank/DDBJ databases">
        <authorList>
            <person name="Varghese N."/>
            <person name="Submissions S."/>
        </authorList>
    </citation>
    <scope>NUCLEOTIDE SEQUENCE [LARGE SCALE GENOMIC DNA]</scope>
    <source>
        <strain evidence="4">CGMCC 1.10971</strain>
    </source>
</reference>
<gene>
    <name evidence="3" type="ORF">SAMN05216175_11115</name>
</gene>
<dbReference type="Proteomes" id="UP000198623">
    <property type="component" value="Unassembled WGS sequence"/>
</dbReference>
<feature type="domain" description="DUF7834" evidence="2">
    <location>
        <begin position="192"/>
        <end position="423"/>
    </location>
</feature>
<sequence>MPIISKEVVTVKNMLEMPLVIPDYQRPYKWLDSHVNQLFDDLLNHRYKNRYRLGTVVLHKEALEGSEQELSIVDGQQRLLTLTLLCHMLDKNKLCQPNLLEQVFSSPITIENLSHNAAVIDSRANQLSESDREYLVDFLLNRCELICVKLDDLSEAFQFFDSQNARGKPLEPYDLLKAFHLREMVDNTELERTQCVAIWESKISPEPGSKATSLHTIMSDSLFRLRSWTAGSSGRAFTRHHINAFKGVNLRSTPYRHTETLRALDYMVDQYNADSVRHWDQQTMCYPFQIGQPLLNGKRFFEYIQHYIATYENLFLHDKSELKDLLKTINNYSGRNRIGDHYVRTLFECAVLYYFDKFGDVELEKVAQRCFIWSYSIRLTKQRVALESIDNEALEDNSLLKTIQKALHPHEVLAFIIPPLNKSELNAPKNVQGLVEKFTSLGYLQS</sequence>
<dbReference type="EMBL" id="FOOU01000011">
    <property type="protein sequence ID" value="SFG68277.1"/>
    <property type="molecule type" value="Genomic_DNA"/>
</dbReference>
<dbReference type="InterPro" id="IPR057156">
    <property type="entry name" value="DUF7834"/>
</dbReference>
<evidence type="ECO:0000313" key="3">
    <source>
        <dbReference type="EMBL" id="SFG68277.1"/>
    </source>
</evidence>
<dbReference type="Pfam" id="PF25202">
    <property type="entry name" value="DUF7834"/>
    <property type="match status" value="1"/>
</dbReference>
<name>A0A1I2TY45_9GAMM</name>
<keyword evidence="4" id="KW-1185">Reference proteome</keyword>